<name>A0A6J6A290_9ZZZZ</name>
<dbReference type="AlphaFoldDB" id="A0A6J6A290"/>
<protein>
    <submittedName>
        <fullName evidence="1">Unannotated protein</fullName>
    </submittedName>
</protein>
<sequence>MNEEVCALCGVDKALRVDRVAADDDAAALVIEAVADGRGGGRVVDLKGRDYQSPILQDDLRSLASIELKWFGNHARGRRWCDPFAVMGSAVRVV</sequence>
<dbReference type="EMBL" id="CAESAO010000239">
    <property type="protein sequence ID" value="CAB4347609.1"/>
    <property type="molecule type" value="Genomic_DNA"/>
</dbReference>
<reference evidence="1" key="1">
    <citation type="submission" date="2020-05" db="EMBL/GenBank/DDBJ databases">
        <authorList>
            <person name="Chiriac C."/>
            <person name="Salcher M."/>
            <person name="Ghai R."/>
            <person name="Kavagutti S V."/>
        </authorList>
    </citation>
    <scope>NUCLEOTIDE SEQUENCE</scope>
</reference>
<gene>
    <name evidence="1" type="ORF">UFOPK3522_01758</name>
</gene>
<proteinExistence type="predicted"/>
<evidence type="ECO:0000313" key="1">
    <source>
        <dbReference type="EMBL" id="CAB4347609.1"/>
    </source>
</evidence>
<accession>A0A6J6A290</accession>
<organism evidence="1">
    <name type="scientific">freshwater metagenome</name>
    <dbReference type="NCBI Taxonomy" id="449393"/>
    <lineage>
        <taxon>unclassified sequences</taxon>
        <taxon>metagenomes</taxon>
        <taxon>ecological metagenomes</taxon>
    </lineage>
</organism>